<dbReference type="PANTHER" id="PTHR30466:SF11">
    <property type="entry name" value="FLAVIN-DEPENDENT MONOOXYGENASE, REDUCTASE SUBUNIT HSAB"/>
    <property type="match status" value="1"/>
</dbReference>
<dbReference type="GO" id="GO:0042602">
    <property type="term" value="F:riboflavin reductase (NADPH) activity"/>
    <property type="evidence" value="ECO:0007669"/>
    <property type="project" value="TreeGrafter"/>
</dbReference>
<keyword evidence="2" id="KW-0560">Oxidoreductase</keyword>
<evidence type="ECO:0000313" key="5">
    <source>
        <dbReference type="Proteomes" id="UP000232163"/>
    </source>
</evidence>
<keyword evidence="5" id="KW-1185">Reference proteome</keyword>
<dbReference type="OrthoDB" id="9792858at2"/>
<evidence type="ECO:0000256" key="1">
    <source>
        <dbReference type="ARBA" id="ARBA00008898"/>
    </source>
</evidence>
<dbReference type="SMART" id="SM00903">
    <property type="entry name" value="Flavin_Reduct"/>
    <property type="match status" value="1"/>
</dbReference>
<evidence type="ECO:0000256" key="2">
    <source>
        <dbReference type="ARBA" id="ARBA00023002"/>
    </source>
</evidence>
<comment type="similarity">
    <text evidence="1">Belongs to the non-flavoprotein flavin reductase family.</text>
</comment>
<organism evidence="4 5">
    <name type="scientific">Phyllobacterium zundukense</name>
    <dbReference type="NCBI Taxonomy" id="1867719"/>
    <lineage>
        <taxon>Bacteria</taxon>
        <taxon>Pseudomonadati</taxon>
        <taxon>Pseudomonadota</taxon>
        <taxon>Alphaproteobacteria</taxon>
        <taxon>Hyphomicrobiales</taxon>
        <taxon>Phyllobacteriaceae</taxon>
        <taxon>Phyllobacterium</taxon>
    </lineage>
</organism>
<feature type="domain" description="Flavin reductase like" evidence="3">
    <location>
        <begin position="26"/>
        <end position="173"/>
    </location>
</feature>
<dbReference type="Proteomes" id="UP000232163">
    <property type="component" value="Unassembled WGS sequence"/>
</dbReference>
<sequence length="180" mass="19675">MSVFQSGARAAHHELTVEADLFKDSMRHLAGAVSVITVGRGKDRTGFTATSVSSLAIDPPSVIVSLNRDSSSWPVLQRHGSFCVNVLAHDQRHVADSFSGKGGRKGVERYQDAQWQELATGTLALANALTVLDCELDDAIERHSHGILIGRVRAITLRRNAEPLLYWHGAYRHITAPVEK</sequence>
<comment type="caution">
    <text evidence="4">The sequence shown here is derived from an EMBL/GenBank/DDBJ whole genome shotgun (WGS) entry which is preliminary data.</text>
</comment>
<dbReference type="AlphaFoldDB" id="A0A2N9W551"/>
<reference evidence="4 5" key="1">
    <citation type="journal article" date="2017" name="Int J Environ Stud">
        <title>Does the Miocene-Pliocene relict legume Oxytropis triphylla form nitrogen-fixing nodules with a combination of bacterial strains?</title>
        <authorList>
            <person name="Safronova V."/>
            <person name="Belimov A."/>
            <person name="Sazanova A."/>
            <person name="Kuznetsova I."/>
            <person name="Popova J."/>
            <person name="Andronov E."/>
            <person name="Verkhozina A."/>
            <person name="Tikhonovich I."/>
        </authorList>
    </citation>
    <scope>NUCLEOTIDE SEQUENCE [LARGE SCALE GENOMIC DNA]</scope>
    <source>
        <strain evidence="4 5">Tri-38</strain>
    </source>
</reference>
<dbReference type="Gene3D" id="2.30.110.10">
    <property type="entry name" value="Electron Transport, Fmn-binding Protein, Chain A"/>
    <property type="match status" value="1"/>
</dbReference>
<evidence type="ECO:0000259" key="3">
    <source>
        <dbReference type="SMART" id="SM00903"/>
    </source>
</evidence>
<accession>A0A2N9W551</accession>
<evidence type="ECO:0000313" key="4">
    <source>
        <dbReference type="EMBL" id="PIO46869.1"/>
    </source>
</evidence>
<name>A0A2N9W551_9HYPH</name>
<protein>
    <submittedName>
        <fullName evidence="4">Flavin reductase</fullName>
    </submittedName>
</protein>
<dbReference type="Pfam" id="PF01613">
    <property type="entry name" value="Flavin_Reduct"/>
    <property type="match status" value="1"/>
</dbReference>
<proteinExistence type="inferred from homology"/>
<gene>
    <name evidence="4" type="ORF">B5P45_03215</name>
</gene>
<dbReference type="InterPro" id="IPR012349">
    <property type="entry name" value="Split_barrel_FMN-bd"/>
</dbReference>
<dbReference type="EMBL" id="MZMT01000003">
    <property type="protein sequence ID" value="PIO46869.1"/>
    <property type="molecule type" value="Genomic_DNA"/>
</dbReference>
<dbReference type="RefSeq" id="WP_099999052.1">
    <property type="nucleotide sequence ID" value="NZ_CP017940.1"/>
</dbReference>
<dbReference type="InterPro" id="IPR050268">
    <property type="entry name" value="NADH-dep_flavin_reductase"/>
</dbReference>
<dbReference type="PANTHER" id="PTHR30466">
    <property type="entry name" value="FLAVIN REDUCTASE"/>
    <property type="match status" value="1"/>
</dbReference>
<dbReference type="KEGG" id="pht:BLM14_08870"/>
<dbReference type="InterPro" id="IPR002563">
    <property type="entry name" value="Flavin_Rdtase-like_dom"/>
</dbReference>
<dbReference type="SUPFAM" id="SSF50475">
    <property type="entry name" value="FMN-binding split barrel"/>
    <property type="match status" value="1"/>
</dbReference>
<dbReference type="GO" id="GO:0010181">
    <property type="term" value="F:FMN binding"/>
    <property type="evidence" value="ECO:0007669"/>
    <property type="project" value="InterPro"/>
</dbReference>